<reference evidence="11" key="3">
    <citation type="submission" date="2015-08" db="EMBL/GenBank/DDBJ databases">
        <title>Draft Genome Sequence of a Heterotrophic Facultative Anaerobic Bacterium Ardenticatena maritima Strain 110S.</title>
        <authorList>
            <person name="Kawaichi S."/>
            <person name="Yoshida T."/>
            <person name="Sako Y."/>
            <person name="Nakamura R."/>
        </authorList>
    </citation>
    <scope>NUCLEOTIDE SEQUENCE [LARGE SCALE GENOMIC DNA]</scope>
    <source>
        <strain evidence="11">110S</strain>
    </source>
</reference>
<keyword evidence="2" id="KW-1003">Cell membrane</keyword>
<dbReference type="RefSeq" id="WP_054491736.1">
    <property type="nucleotide sequence ID" value="NZ_BBZA01000015.1"/>
</dbReference>
<evidence type="ECO:0000313" key="10">
    <source>
        <dbReference type="EMBL" id="KPL87908.1"/>
    </source>
</evidence>
<proteinExistence type="predicted"/>
<feature type="binding site" evidence="7">
    <location>
        <position position="208"/>
    </location>
    <ligand>
        <name>Mg(2+)</name>
        <dbReference type="ChEBI" id="CHEBI:18420"/>
    </ligand>
</feature>
<dbReference type="GO" id="GO:0005886">
    <property type="term" value="C:plasma membrane"/>
    <property type="evidence" value="ECO:0007669"/>
    <property type="project" value="UniProtKB-SubCell"/>
</dbReference>
<evidence type="ECO:0000256" key="6">
    <source>
        <dbReference type="ARBA" id="ARBA00023136"/>
    </source>
</evidence>
<dbReference type="Pfam" id="PF00953">
    <property type="entry name" value="Glycos_transf_4"/>
    <property type="match status" value="1"/>
</dbReference>
<evidence type="ECO:0000256" key="8">
    <source>
        <dbReference type="SAM" id="Phobius"/>
    </source>
</evidence>
<feature type="transmembrane region" description="Helical" evidence="8">
    <location>
        <begin position="6"/>
        <end position="24"/>
    </location>
</feature>
<evidence type="ECO:0000256" key="3">
    <source>
        <dbReference type="ARBA" id="ARBA00022679"/>
    </source>
</evidence>
<keyword evidence="5 8" id="KW-1133">Transmembrane helix</keyword>
<gene>
    <name evidence="9" type="primary">wecA</name>
    <name evidence="9" type="ORF">ARMA_0210</name>
    <name evidence="10" type="ORF">SE16_10270</name>
</gene>
<feature type="transmembrane region" description="Helical" evidence="8">
    <location>
        <begin position="71"/>
        <end position="91"/>
    </location>
</feature>
<keyword evidence="4 8" id="KW-0812">Transmembrane</keyword>
<dbReference type="GO" id="GO:0046872">
    <property type="term" value="F:metal ion binding"/>
    <property type="evidence" value="ECO:0007669"/>
    <property type="project" value="UniProtKB-KW"/>
</dbReference>
<dbReference type="OrthoDB" id="9805475at2"/>
<feature type="transmembrane region" description="Helical" evidence="8">
    <location>
        <begin position="233"/>
        <end position="255"/>
    </location>
</feature>
<dbReference type="CDD" id="cd06853">
    <property type="entry name" value="GT_WecA_like"/>
    <property type="match status" value="1"/>
</dbReference>
<dbReference type="EMBL" id="LGKN01000005">
    <property type="protein sequence ID" value="KPL87908.1"/>
    <property type="molecule type" value="Genomic_DNA"/>
</dbReference>
<feature type="transmembrane region" description="Helical" evidence="8">
    <location>
        <begin position="45"/>
        <end position="65"/>
    </location>
</feature>
<dbReference type="GO" id="GO:0071555">
    <property type="term" value="P:cell wall organization"/>
    <property type="evidence" value="ECO:0007669"/>
    <property type="project" value="TreeGrafter"/>
</dbReference>
<keyword evidence="11" id="KW-1185">Reference proteome</keyword>
<dbReference type="STRING" id="872965.SE16_10270"/>
<keyword evidence="6 8" id="KW-0472">Membrane</keyword>
<feature type="transmembrane region" description="Helical" evidence="8">
    <location>
        <begin position="209"/>
        <end position="227"/>
    </location>
</feature>
<dbReference type="InterPro" id="IPR000715">
    <property type="entry name" value="Glycosyl_transferase_4"/>
</dbReference>
<feature type="transmembrane region" description="Helical" evidence="8">
    <location>
        <begin position="103"/>
        <end position="122"/>
    </location>
</feature>
<dbReference type="EC" id="2.7.8.33" evidence="9"/>
<dbReference type="EMBL" id="BBZA01000015">
    <property type="protein sequence ID" value="GAP61787.1"/>
    <property type="molecule type" value="Genomic_DNA"/>
</dbReference>
<dbReference type="PANTHER" id="PTHR22926">
    <property type="entry name" value="PHOSPHO-N-ACETYLMURAMOYL-PENTAPEPTIDE-TRANSFERASE"/>
    <property type="match status" value="1"/>
</dbReference>
<sequence length="339" mass="36161">MPTGNLLLIFGTALLLALTGTPVMQRVAVRLGVVDRPSARKIHATPIPLLGGVAIYAGVLLSLLFWGERRFIVEAAAVLVGGTWIVLWGAWDDRSNLNAYAKLVAQIAAAVMLIIAGIQVQLPFLPAWGDLAVTLLWIVGITNAFNLLDNMDGLASGVAAVAAAYFLLLAALSGQYLVGAMAAATLGACIGFLRYNFRLSNASIFMGDAGSLFLGFVLAVIGIKLRFPTNVPWVTWMVPPLVLIVPIFDTTLVFVSRLRRGKNPLTTPGKDHLSHRLVRMGWTRREAVLLLYLFGCVGGGLAIFVSVSTRATAYAVAGVLALLAIASILWLEQHDTATS</sequence>
<comment type="subcellular location">
    <subcellularLocation>
        <location evidence="1">Cell membrane</location>
        <topology evidence="1">Multi-pass membrane protein</topology>
    </subcellularLocation>
</comment>
<comment type="cofactor">
    <cofactor evidence="7">
        <name>Mg(2+)</name>
        <dbReference type="ChEBI" id="CHEBI:18420"/>
    </cofactor>
</comment>
<evidence type="ECO:0000256" key="5">
    <source>
        <dbReference type="ARBA" id="ARBA00022989"/>
    </source>
</evidence>
<organism evidence="9 11">
    <name type="scientific">Ardenticatena maritima</name>
    <dbReference type="NCBI Taxonomy" id="872965"/>
    <lineage>
        <taxon>Bacteria</taxon>
        <taxon>Bacillati</taxon>
        <taxon>Chloroflexota</taxon>
        <taxon>Ardenticatenia</taxon>
        <taxon>Ardenticatenales</taxon>
        <taxon>Ardenticatenaceae</taxon>
        <taxon>Ardenticatena</taxon>
    </lineage>
</organism>
<dbReference type="AlphaFoldDB" id="A0A0M9UBG0"/>
<keyword evidence="3 9" id="KW-0808">Transferase</keyword>
<evidence type="ECO:0000256" key="2">
    <source>
        <dbReference type="ARBA" id="ARBA00022475"/>
    </source>
</evidence>
<evidence type="ECO:0000313" key="12">
    <source>
        <dbReference type="Proteomes" id="UP000050502"/>
    </source>
</evidence>
<protein>
    <submittedName>
        <fullName evidence="10">Glycosyl transferase</fullName>
    </submittedName>
    <submittedName>
        <fullName evidence="9">UDP-GlcNAc:undecaprenyl-phosphate GlcNAc-1-phosphate transferase</fullName>
        <ecNumber evidence="9">2.7.8.33</ecNumber>
    </submittedName>
</protein>
<reference evidence="10 12" key="2">
    <citation type="submission" date="2015-07" db="EMBL/GenBank/DDBJ databases">
        <title>Whole genome sequence of Ardenticatena maritima DSM 23922.</title>
        <authorList>
            <person name="Hemp J."/>
            <person name="Ward L.M."/>
            <person name="Pace L.A."/>
            <person name="Fischer W.W."/>
        </authorList>
    </citation>
    <scope>NUCLEOTIDE SEQUENCE [LARGE SCALE GENOMIC DNA]</scope>
    <source>
        <strain evidence="10 12">110S</strain>
    </source>
</reference>
<evidence type="ECO:0000256" key="4">
    <source>
        <dbReference type="ARBA" id="ARBA00022692"/>
    </source>
</evidence>
<dbReference type="PANTHER" id="PTHR22926:SF3">
    <property type="entry name" value="UNDECAPRENYL-PHOSPHATE ALPHA-N-ACETYLGLUCOSAMINYL 1-PHOSPHATE TRANSFERASE"/>
    <property type="match status" value="1"/>
</dbReference>
<dbReference type="InParanoid" id="A0A0M9UBG0"/>
<evidence type="ECO:0000256" key="1">
    <source>
        <dbReference type="ARBA" id="ARBA00004651"/>
    </source>
</evidence>
<keyword evidence="7" id="KW-0479">Metal-binding</keyword>
<dbReference type="GO" id="GO:0036380">
    <property type="term" value="F:UDP-N-acetylglucosamine-undecaprenyl-phosphate N-acetylglucosaminephosphotransferase activity"/>
    <property type="evidence" value="ECO:0007669"/>
    <property type="project" value="UniProtKB-EC"/>
</dbReference>
<evidence type="ECO:0000313" key="11">
    <source>
        <dbReference type="Proteomes" id="UP000037784"/>
    </source>
</evidence>
<feature type="transmembrane region" description="Helical" evidence="8">
    <location>
        <begin position="154"/>
        <end position="172"/>
    </location>
</feature>
<dbReference type="GO" id="GO:0009103">
    <property type="term" value="P:lipopolysaccharide biosynthetic process"/>
    <property type="evidence" value="ECO:0007669"/>
    <property type="project" value="TreeGrafter"/>
</dbReference>
<keyword evidence="7" id="KW-0460">Magnesium</keyword>
<dbReference type="Proteomes" id="UP000050502">
    <property type="component" value="Unassembled WGS sequence"/>
</dbReference>
<dbReference type="FunCoup" id="A0A0M9UBG0">
    <property type="interactions" value="238"/>
</dbReference>
<dbReference type="GO" id="GO:0044038">
    <property type="term" value="P:cell wall macromolecule biosynthetic process"/>
    <property type="evidence" value="ECO:0007669"/>
    <property type="project" value="TreeGrafter"/>
</dbReference>
<feature type="binding site" evidence="7">
    <location>
        <position position="146"/>
    </location>
    <ligand>
        <name>Mg(2+)</name>
        <dbReference type="ChEBI" id="CHEBI:18420"/>
    </ligand>
</feature>
<dbReference type="PATRIC" id="fig|872965.6.peg.2104"/>
<evidence type="ECO:0000313" key="9">
    <source>
        <dbReference type="EMBL" id="GAP61787.1"/>
    </source>
</evidence>
<dbReference type="Proteomes" id="UP000037784">
    <property type="component" value="Unassembled WGS sequence"/>
</dbReference>
<comment type="caution">
    <text evidence="9">The sequence shown here is derived from an EMBL/GenBank/DDBJ whole genome shotgun (WGS) entry which is preliminary data.</text>
</comment>
<accession>A0A0M9UBG0</accession>
<name>A0A0M9UBG0_9CHLR</name>
<reference evidence="9 11" key="1">
    <citation type="journal article" date="2015" name="Genome Announc.">
        <title>Draft Genome Sequence of a Heterotrophic Facultative Anaerobic Thermophilic Bacterium, Ardenticatena maritima Strain 110ST.</title>
        <authorList>
            <person name="Kawaichi S."/>
            <person name="Yoshida T."/>
            <person name="Sako Y."/>
            <person name="Nakamura R."/>
        </authorList>
    </citation>
    <scope>NUCLEOTIDE SEQUENCE [LARGE SCALE GENOMIC DNA]</scope>
    <source>
        <strain evidence="9 11">110S</strain>
    </source>
</reference>
<feature type="transmembrane region" description="Helical" evidence="8">
    <location>
        <begin position="287"/>
        <end position="307"/>
    </location>
</feature>
<feature type="transmembrane region" description="Helical" evidence="8">
    <location>
        <begin position="128"/>
        <end position="147"/>
    </location>
</feature>
<feature type="transmembrane region" description="Helical" evidence="8">
    <location>
        <begin position="313"/>
        <end position="331"/>
    </location>
</feature>
<evidence type="ECO:0000256" key="7">
    <source>
        <dbReference type="PIRSR" id="PIRSR600715-1"/>
    </source>
</evidence>